<proteinExistence type="predicted"/>
<protein>
    <submittedName>
        <fullName evidence="3">TRAP-type C4-dicarboxylate transport system substrate-binding protein</fullName>
    </submittedName>
</protein>
<organism evidence="3 4">
    <name type="scientific">Rhodoferax saidenbachensis</name>
    <dbReference type="NCBI Taxonomy" id="1484693"/>
    <lineage>
        <taxon>Bacteria</taxon>
        <taxon>Pseudomonadati</taxon>
        <taxon>Pseudomonadota</taxon>
        <taxon>Betaproteobacteria</taxon>
        <taxon>Burkholderiales</taxon>
        <taxon>Comamonadaceae</taxon>
        <taxon>Rhodoferax</taxon>
    </lineage>
</organism>
<comment type="caution">
    <text evidence="3">The sequence shown here is derived from an EMBL/GenBank/DDBJ whole genome shotgun (WGS) entry which is preliminary data.</text>
</comment>
<dbReference type="Proteomes" id="UP001268089">
    <property type="component" value="Unassembled WGS sequence"/>
</dbReference>
<evidence type="ECO:0000256" key="1">
    <source>
        <dbReference type="ARBA" id="ARBA00022729"/>
    </source>
</evidence>
<dbReference type="PANTHER" id="PTHR33376:SF4">
    <property type="entry name" value="SIALIC ACID-BINDING PERIPLASMIC PROTEIN SIAP"/>
    <property type="match status" value="1"/>
</dbReference>
<keyword evidence="1 2" id="KW-0732">Signal</keyword>
<dbReference type="PANTHER" id="PTHR33376">
    <property type="match status" value="1"/>
</dbReference>
<feature type="signal peptide" evidence="2">
    <location>
        <begin position="1"/>
        <end position="24"/>
    </location>
</feature>
<gene>
    <name evidence="3" type="ORF">J2X15_002768</name>
</gene>
<sequence length="328" mass="36543">MKHLWKTALCAVMVSHVPALQAQASAPAVWKLASGYRTESFQTENLLQFARDVEAATRQQLRVEVSPNGSLFKLPEIRQAVEDGKVEAGEAIMTGMVQALPLAGADAIPFVVGSYQDAMRLWQLQRPVLERQLAQRGLRILYAVPWPPQGLYATRPIKTAGDFKGLRMRTYNQTTVRIAEMLGASPVDLPMADVGPAIQDGRVDTMITSAVTGVENQVWGPIKYYYDIRAWFPKNLVFANARSFDALAPAVQVQVLKAATAAEQRGWASSEAEARKAVQTLQSHGIKLDRLPSELEYELQRMGERFSREWVRTVGHEASAIFVPYYFH</sequence>
<evidence type="ECO:0000256" key="2">
    <source>
        <dbReference type="SAM" id="SignalP"/>
    </source>
</evidence>
<reference evidence="3 4" key="1">
    <citation type="submission" date="2023-07" db="EMBL/GenBank/DDBJ databases">
        <title>Sorghum-associated microbial communities from plants grown in Nebraska, USA.</title>
        <authorList>
            <person name="Schachtman D."/>
        </authorList>
    </citation>
    <scope>NUCLEOTIDE SEQUENCE [LARGE SCALE GENOMIC DNA]</scope>
    <source>
        <strain evidence="3 4">BE308</strain>
    </source>
</reference>
<accession>A0ABU1ZR93</accession>
<evidence type="ECO:0000313" key="4">
    <source>
        <dbReference type="Proteomes" id="UP001268089"/>
    </source>
</evidence>
<dbReference type="InterPro" id="IPR018389">
    <property type="entry name" value="DctP_fam"/>
</dbReference>
<dbReference type="NCBIfam" id="NF037995">
    <property type="entry name" value="TRAP_S1"/>
    <property type="match status" value="1"/>
</dbReference>
<dbReference type="Pfam" id="PF03480">
    <property type="entry name" value="DctP"/>
    <property type="match status" value="1"/>
</dbReference>
<dbReference type="CDD" id="cd13602">
    <property type="entry name" value="PBP2_TRAP_BpDctp6_7"/>
    <property type="match status" value="1"/>
</dbReference>
<dbReference type="Gene3D" id="3.40.190.170">
    <property type="entry name" value="Bacterial extracellular solute-binding protein, family 7"/>
    <property type="match status" value="1"/>
</dbReference>
<dbReference type="SUPFAM" id="SSF53850">
    <property type="entry name" value="Periplasmic binding protein-like II"/>
    <property type="match status" value="1"/>
</dbReference>
<dbReference type="RefSeq" id="WP_310343781.1">
    <property type="nucleotide sequence ID" value="NZ_JAVDXO010000006.1"/>
</dbReference>
<dbReference type="EMBL" id="JAVDXO010000006">
    <property type="protein sequence ID" value="MDR7307481.1"/>
    <property type="molecule type" value="Genomic_DNA"/>
</dbReference>
<dbReference type="InterPro" id="IPR038404">
    <property type="entry name" value="TRAP_DctP_sf"/>
</dbReference>
<evidence type="ECO:0000313" key="3">
    <source>
        <dbReference type="EMBL" id="MDR7307481.1"/>
    </source>
</evidence>
<name>A0ABU1ZR93_9BURK</name>
<feature type="chain" id="PRO_5047336557" evidence="2">
    <location>
        <begin position="25"/>
        <end position="328"/>
    </location>
</feature>
<keyword evidence="4" id="KW-1185">Reference proteome</keyword>